<sequence>MENQVLRPGSDGPSAGSGAEGAEKDPNGKKPKLSAANRKRTKTGCLTCRKRRIKCDEGRPTCNNCIKSKRACEGYSQRVDFKEHAGSHHFPDAYGQYAYANTPNHQHAGQRQLAPHPGRPQPQLAMIAPRPPFQSDYHHLPHGSQHDPSSLSSSVAGPSTSLPIDAGVYPFPSGSGAALAAFHQTANPSYSNNLSCTDPAPTYCSAAHLDATSQDAPHGIPAPVSEPATYQEHQPSSDEDGSIAESDDQGFNPGVVAPIASGAELQRSWDSNPRSFASYTERYTLGQYMATPHATELKDDVKRKLFEHFIRVTGPTMSLYERHHFGTEEKDLADAEPVAGRNIWGCKSLKHYGKDDTASTGLLTDSGVDTMPLMSLQHPALLHAMLALSSLQVSKMQETPPTAAHKHYHIALRRIAKNVGSYTKRLEMATVAATLLLAYFELWNSDHTKWCSHLYGARTLFAEMPLRAMAKKFLPFKSLKSKQKIMKNMGMGAIGGPLPKDPNMLDFEFLSTITGFHVVAEDFGLGEDDILRNIGASTTEKEADEFENLRDLVWWFCKLDAYQAILGGAKPFMEYEDWIQIPPRAPMSRLNCVYGTYDHLMLLLARTATFNSKDMERKKRARQAKGAPPPPPGASPPPFVGMLPTKATVPPPMGFSPPQQASTHGSPGSEETEEDFAESYRKALEEWEDIRYGLEAFESRLGADFRPLAREFTDRRDRPFGQTIQYRTYSVAGIWMNYYAALISLQRSHPDMPPAAIQAAGASARQTAKYANMIGRIAVGLSGDCSDVKDISTVLAAAFLESTFCLFVAAIQVCEPHPSHTAPLASRSRANSVEQYQDDEQRRWIIQWMNDVTRLTGWQTARQIAVGCESMWIKTAQMGRGPPYARSVYFDTDNDMAWDTSRRIERRIHEAERTETRFVVARTDRAHYALGLLGVEEDLAALELRDDAFSMRKD</sequence>
<dbReference type="PROSITE" id="PS50048">
    <property type="entry name" value="ZN2_CY6_FUNGAL_2"/>
    <property type="match status" value="1"/>
</dbReference>
<feature type="compositionally biased region" description="Basic residues" evidence="3">
    <location>
        <begin position="29"/>
        <end position="41"/>
    </location>
</feature>
<dbReference type="GO" id="GO:0008270">
    <property type="term" value="F:zinc ion binding"/>
    <property type="evidence" value="ECO:0007669"/>
    <property type="project" value="InterPro"/>
</dbReference>
<feature type="region of interest" description="Disordered" evidence="3">
    <location>
        <begin position="107"/>
        <end position="158"/>
    </location>
</feature>
<reference evidence="5" key="1">
    <citation type="submission" date="2020-03" db="EMBL/GenBank/DDBJ databases">
        <title>Site-based positive gene gene selection in Geosmithia morbida across the United States reveals a broad range of putative effectors and factors for local host and environmental adapation.</title>
        <authorList>
            <person name="Onufrak A."/>
            <person name="Murdoch R.W."/>
            <person name="Gazis R."/>
            <person name="Huff M."/>
            <person name="Staton M."/>
            <person name="Klingeman W."/>
            <person name="Hadziabdic D."/>
        </authorList>
    </citation>
    <scope>NUCLEOTIDE SEQUENCE</scope>
    <source>
        <strain evidence="5">1262</strain>
    </source>
</reference>
<dbReference type="GO" id="GO:0000976">
    <property type="term" value="F:transcription cis-regulatory region binding"/>
    <property type="evidence" value="ECO:0007669"/>
    <property type="project" value="TreeGrafter"/>
</dbReference>
<evidence type="ECO:0000313" key="5">
    <source>
        <dbReference type="EMBL" id="KAF4126757.1"/>
    </source>
</evidence>
<proteinExistence type="predicted"/>
<organism evidence="5 6">
    <name type="scientific">Geosmithia morbida</name>
    <dbReference type="NCBI Taxonomy" id="1094350"/>
    <lineage>
        <taxon>Eukaryota</taxon>
        <taxon>Fungi</taxon>
        <taxon>Dikarya</taxon>
        <taxon>Ascomycota</taxon>
        <taxon>Pezizomycotina</taxon>
        <taxon>Sordariomycetes</taxon>
        <taxon>Hypocreomycetidae</taxon>
        <taxon>Hypocreales</taxon>
        <taxon>Bionectriaceae</taxon>
        <taxon>Geosmithia</taxon>
    </lineage>
</organism>
<keyword evidence="6" id="KW-1185">Reference proteome</keyword>
<feature type="compositionally biased region" description="Polar residues" evidence="3">
    <location>
        <begin position="657"/>
        <end position="666"/>
    </location>
</feature>
<feature type="region of interest" description="Disordered" evidence="3">
    <location>
        <begin position="1"/>
        <end position="41"/>
    </location>
</feature>
<evidence type="ECO:0000313" key="6">
    <source>
        <dbReference type="Proteomes" id="UP000749293"/>
    </source>
</evidence>
<feature type="compositionally biased region" description="Low complexity" evidence="3">
    <location>
        <begin position="149"/>
        <end position="158"/>
    </location>
</feature>
<protein>
    <submittedName>
        <fullName evidence="5">Fungal Zn(2)-Cys(6) binuclear cluster domain</fullName>
    </submittedName>
</protein>
<dbReference type="CDD" id="cd00067">
    <property type="entry name" value="GAL4"/>
    <property type="match status" value="1"/>
</dbReference>
<dbReference type="InterPro" id="IPR036864">
    <property type="entry name" value="Zn2-C6_fun-type_DNA-bd_sf"/>
</dbReference>
<dbReference type="InterPro" id="IPR021858">
    <property type="entry name" value="Fun_TF"/>
</dbReference>
<evidence type="ECO:0000256" key="1">
    <source>
        <dbReference type="ARBA" id="ARBA00004123"/>
    </source>
</evidence>
<dbReference type="Proteomes" id="UP000749293">
    <property type="component" value="Unassembled WGS sequence"/>
</dbReference>
<feature type="compositionally biased region" description="Pro residues" evidence="3">
    <location>
        <begin position="627"/>
        <end position="639"/>
    </location>
</feature>
<keyword evidence="2" id="KW-0539">Nucleus</keyword>
<dbReference type="GeneID" id="55966724"/>
<evidence type="ECO:0000256" key="2">
    <source>
        <dbReference type="ARBA" id="ARBA00023242"/>
    </source>
</evidence>
<feature type="region of interest" description="Disordered" evidence="3">
    <location>
        <begin position="613"/>
        <end position="680"/>
    </location>
</feature>
<gene>
    <name evidence="5" type="ORF">GMORB2_0494</name>
</gene>
<comment type="caution">
    <text evidence="5">The sequence shown here is derived from an EMBL/GenBank/DDBJ whole genome shotgun (WGS) entry which is preliminary data.</text>
</comment>
<feature type="domain" description="Zn(2)-C6 fungal-type" evidence="4">
    <location>
        <begin position="44"/>
        <end position="72"/>
    </location>
</feature>
<dbReference type="Pfam" id="PF11951">
    <property type="entry name" value="Fungal_trans_2"/>
    <property type="match status" value="1"/>
</dbReference>
<dbReference type="PROSITE" id="PS00463">
    <property type="entry name" value="ZN2_CY6_FUNGAL_1"/>
    <property type="match status" value="1"/>
</dbReference>
<dbReference type="PANTHER" id="PTHR37534">
    <property type="entry name" value="TRANSCRIPTIONAL ACTIVATOR PROTEIN UGA3"/>
    <property type="match status" value="1"/>
</dbReference>
<accession>A0A9P4Z3G6</accession>
<name>A0A9P4Z3G6_9HYPO</name>
<dbReference type="Pfam" id="PF00172">
    <property type="entry name" value="Zn_clus"/>
    <property type="match status" value="1"/>
</dbReference>
<evidence type="ECO:0000256" key="3">
    <source>
        <dbReference type="SAM" id="MobiDB-lite"/>
    </source>
</evidence>
<dbReference type="PANTHER" id="PTHR37534:SF23">
    <property type="entry name" value="ZN(II)2CYS6 TRANSCRIPTION FACTOR (EUROFUNG)"/>
    <property type="match status" value="1"/>
</dbReference>
<dbReference type="GO" id="GO:0045944">
    <property type="term" value="P:positive regulation of transcription by RNA polymerase II"/>
    <property type="evidence" value="ECO:0007669"/>
    <property type="project" value="TreeGrafter"/>
</dbReference>
<dbReference type="SMART" id="SM00066">
    <property type="entry name" value="GAL4"/>
    <property type="match status" value="1"/>
</dbReference>
<feature type="compositionally biased region" description="Acidic residues" evidence="3">
    <location>
        <begin position="237"/>
        <end position="248"/>
    </location>
</feature>
<dbReference type="SUPFAM" id="SSF57701">
    <property type="entry name" value="Zn2/Cys6 DNA-binding domain"/>
    <property type="match status" value="1"/>
</dbReference>
<feature type="region of interest" description="Disordered" evidence="3">
    <location>
        <begin position="214"/>
        <end position="256"/>
    </location>
</feature>
<dbReference type="InterPro" id="IPR001138">
    <property type="entry name" value="Zn2Cys6_DnaBD"/>
</dbReference>
<dbReference type="EMBL" id="JAANYQ010000001">
    <property type="protein sequence ID" value="KAF4126757.1"/>
    <property type="molecule type" value="Genomic_DNA"/>
</dbReference>
<comment type="subcellular location">
    <subcellularLocation>
        <location evidence="1">Nucleus</location>
    </subcellularLocation>
</comment>
<dbReference type="Gene3D" id="4.10.240.10">
    <property type="entry name" value="Zn(2)-C6 fungal-type DNA-binding domain"/>
    <property type="match status" value="1"/>
</dbReference>
<evidence type="ECO:0000259" key="4">
    <source>
        <dbReference type="PROSITE" id="PS50048"/>
    </source>
</evidence>
<dbReference type="GO" id="GO:0000981">
    <property type="term" value="F:DNA-binding transcription factor activity, RNA polymerase II-specific"/>
    <property type="evidence" value="ECO:0007669"/>
    <property type="project" value="InterPro"/>
</dbReference>
<dbReference type="GO" id="GO:0005634">
    <property type="term" value="C:nucleus"/>
    <property type="evidence" value="ECO:0007669"/>
    <property type="project" value="UniProtKB-SubCell"/>
</dbReference>
<feature type="compositionally biased region" description="Low complexity" evidence="3">
    <location>
        <begin position="8"/>
        <end position="17"/>
    </location>
</feature>
<dbReference type="OrthoDB" id="5391043at2759"/>
<dbReference type="AlphaFoldDB" id="A0A9P4Z3G6"/>
<dbReference type="RefSeq" id="XP_035325409.1">
    <property type="nucleotide sequence ID" value="XM_035462479.1"/>
</dbReference>